<dbReference type="PROSITE" id="PS00933">
    <property type="entry name" value="FGGY_KINASES_1"/>
    <property type="match status" value="1"/>
</dbReference>
<comment type="function">
    <text evidence="9">Key enzyme in the regulation of glycerol uptake and metabolism. Catalyzes the phosphorylation of glycerol to yield sn-glycerol 3-phosphate.</text>
</comment>
<dbReference type="Proteomes" id="UP000619078">
    <property type="component" value="Unassembled WGS sequence"/>
</dbReference>
<evidence type="ECO:0000256" key="3">
    <source>
        <dbReference type="ARBA" id="ARBA00022679"/>
    </source>
</evidence>
<evidence type="ECO:0000256" key="7">
    <source>
        <dbReference type="ARBA" id="ARBA00022840"/>
    </source>
</evidence>
<feature type="binding site" evidence="9">
    <location>
        <position position="265"/>
    </location>
    <ligand>
        <name>ATP</name>
        <dbReference type="ChEBI" id="CHEBI:30616"/>
    </ligand>
</feature>
<sequence>MEEYILALDQGTTSSRAIVFDHSGKIRSVAQKEFAQIFPQSGWVEHDPNEIWASQASVAAEATVKMGINGTSIKAIGITNQRETTIVWDRATGVAIYNAIVWQDRRTAAFCDQLKKDGKEDLIRSKTGLVIDSYFSGTKINWILDNVEGARDRANAGELAFGTVDSWLVWKFTRGKVHVTDVTNASRTMLFNIRTQQWDDELLALLNVPKSMMPEVKQSSEIYGETATTIFASKIPIAGIAGDQSAALFGQMCLEKAMVKNTYGTGCFMLMNIGDEFIESKNNLLTTVAWKINGKIQYAFEGSIFIAGAVVQWLRDGLNIIKSSAEVEALALSVPDTQGVFFVPAFAGLGAPYWKPDVRGIIVGLSRGTNTGHIARAATESIAYQTMDVLKAMEADSGMEIKELRVDGGATANDLLMQFQSNLLNCKVIRPTIVETTALGAAYLAGLAVGFWKDVEEIKQLWQAEKEFVPKEDRANIKKGIHGWKKAIHTAQCWSDDVVEDNLV</sequence>
<dbReference type="EC" id="2.7.1.30" evidence="9"/>
<keyword evidence="13" id="KW-1185">Reference proteome</keyword>
<organism evidence="12 13">
    <name type="scientific">Mucilaginibacter glaciei</name>
    <dbReference type="NCBI Taxonomy" id="2772109"/>
    <lineage>
        <taxon>Bacteria</taxon>
        <taxon>Pseudomonadati</taxon>
        <taxon>Bacteroidota</taxon>
        <taxon>Sphingobacteriia</taxon>
        <taxon>Sphingobacteriales</taxon>
        <taxon>Sphingobacteriaceae</taxon>
        <taxon>Mucilaginibacter</taxon>
    </lineage>
</organism>
<feature type="binding site" evidence="9">
    <location>
        <position position="134"/>
    </location>
    <ligand>
        <name>glycerol</name>
        <dbReference type="ChEBI" id="CHEBI:17754"/>
    </ligand>
</feature>
<dbReference type="FunFam" id="3.30.420.40:FF:000007">
    <property type="entry name" value="Glycerol kinase"/>
    <property type="match status" value="1"/>
</dbReference>
<dbReference type="GO" id="GO:0006072">
    <property type="term" value="P:glycerol-3-phosphate metabolic process"/>
    <property type="evidence" value="ECO:0007669"/>
    <property type="project" value="InterPro"/>
</dbReference>
<feature type="binding site" evidence="9">
    <location>
        <position position="82"/>
    </location>
    <ligand>
        <name>glycerol</name>
        <dbReference type="ChEBI" id="CHEBI:17754"/>
    </ligand>
</feature>
<protein>
    <recommendedName>
        <fullName evidence="9">Glycerol kinase</fullName>
        <ecNumber evidence="9">2.7.1.30</ecNumber>
    </recommendedName>
    <alternativeName>
        <fullName evidence="9">ATP:glycerol 3-phosphotransferase</fullName>
    </alternativeName>
    <alternativeName>
        <fullName evidence="9">Glycerokinase</fullName>
        <shortName evidence="9">GK</shortName>
    </alternativeName>
</protein>
<dbReference type="GO" id="GO:0005829">
    <property type="term" value="C:cytosol"/>
    <property type="evidence" value="ECO:0007669"/>
    <property type="project" value="TreeGrafter"/>
</dbReference>
<dbReference type="CDD" id="cd07786">
    <property type="entry name" value="FGGY_EcGK_like"/>
    <property type="match status" value="1"/>
</dbReference>
<feature type="binding site" evidence="9">
    <location>
        <position position="82"/>
    </location>
    <ligand>
        <name>sn-glycerol 3-phosphate</name>
        <dbReference type="ChEBI" id="CHEBI:57597"/>
    </ligand>
</feature>
<feature type="binding site" evidence="9">
    <location>
        <position position="265"/>
    </location>
    <ligand>
        <name>ADP</name>
        <dbReference type="ChEBI" id="CHEBI:456216"/>
    </ligand>
</feature>
<comment type="similarity">
    <text evidence="2 9">Belongs to the FGGY kinase family.</text>
</comment>
<dbReference type="EMBL" id="JACWMX010000012">
    <property type="protein sequence ID" value="MBD1395393.1"/>
    <property type="molecule type" value="Genomic_DNA"/>
</dbReference>
<dbReference type="InterPro" id="IPR043129">
    <property type="entry name" value="ATPase_NBD"/>
</dbReference>
<dbReference type="GO" id="GO:0005524">
    <property type="term" value="F:ATP binding"/>
    <property type="evidence" value="ECO:0007669"/>
    <property type="project" value="UniProtKB-UniRule"/>
</dbReference>
<dbReference type="InterPro" id="IPR018483">
    <property type="entry name" value="Carb_kinase_FGGY_CS"/>
</dbReference>
<dbReference type="GO" id="GO:0004370">
    <property type="term" value="F:glycerol kinase activity"/>
    <property type="evidence" value="ECO:0007669"/>
    <property type="project" value="UniProtKB-UniRule"/>
</dbReference>
<feature type="binding site" evidence="9">
    <location>
        <position position="409"/>
    </location>
    <ligand>
        <name>ATP</name>
        <dbReference type="ChEBI" id="CHEBI:30616"/>
    </ligand>
</feature>
<feature type="binding site" evidence="9">
    <location>
        <position position="12"/>
    </location>
    <ligand>
        <name>ADP</name>
        <dbReference type="ChEBI" id="CHEBI:456216"/>
    </ligand>
</feature>
<evidence type="ECO:0000313" key="12">
    <source>
        <dbReference type="EMBL" id="MBD1395393.1"/>
    </source>
</evidence>
<feature type="binding site" evidence="9">
    <location>
        <position position="134"/>
    </location>
    <ligand>
        <name>sn-glycerol 3-phosphate</name>
        <dbReference type="ChEBI" id="CHEBI:57597"/>
    </ligand>
</feature>
<feature type="binding site" evidence="9">
    <location>
        <position position="83"/>
    </location>
    <ligand>
        <name>glycerol</name>
        <dbReference type="ChEBI" id="CHEBI:17754"/>
    </ligand>
</feature>
<dbReference type="HAMAP" id="MF_00186">
    <property type="entry name" value="Glycerol_kin"/>
    <property type="match status" value="1"/>
</dbReference>
<feature type="binding site" evidence="9">
    <location>
        <position position="13"/>
    </location>
    <ligand>
        <name>ATP</name>
        <dbReference type="ChEBI" id="CHEBI:30616"/>
    </ligand>
</feature>
<dbReference type="PANTHER" id="PTHR10196:SF69">
    <property type="entry name" value="GLYCEROL KINASE"/>
    <property type="match status" value="1"/>
</dbReference>
<dbReference type="PIRSF" id="PIRSF000538">
    <property type="entry name" value="GlpK"/>
    <property type="match status" value="1"/>
</dbReference>
<feature type="binding site" evidence="9">
    <location>
        <position position="243"/>
    </location>
    <ligand>
        <name>sn-glycerol 3-phosphate</name>
        <dbReference type="ChEBI" id="CHEBI:57597"/>
    </ligand>
</feature>
<keyword evidence="3 9" id="KW-0808">Transferase</keyword>
<dbReference type="GO" id="GO:0019563">
    <property type="term" value="P:glycerol catabolic process"/>
    <property type="evidence" value="ECO:0007669"/>
    <property type="project" value="UniProtKB-UniRule"/>
</dbReference>
<evidence type="ECO:0000313" key="13">
    <source>
        <dbReference type="Proteomes" id="UP000619078"/>
    </source>
</evidence>
<keyword evidence="4 9" id="KW-0547">Nucleotide-binding</keyword>
<feature type="binding site" evidence="9">
    <location>
        <position position="312"/>
    </location>
    <ligand>
        <name>ATP</name>
        <dbReference type="ChEBI" id="CHEBI:30616"/>
    </ligand>
</feature>
<dbReference type="NCBIfam" id="TIGR01311">
    <property type="entry name" value="glycerol_kin"/>
    <property type="match status" value="1"/>
</dbReference>
<evidence type="ECO:0000256" key="2">
    <source>
        <dbReference type="ARBA" id="ARBA00009156"/>
    </source>
</evidence>
<dbReference type="NCBIfam" id="NF000756">
    <property type="entry name" value="PRK00047.1"/>
    <property type="match status" value="1"/>
</dbReference>
<evidence type="ECO:0000256" key="1">
    <source>
        <dbReference type="ARBA" id="ARBA00005190"/>
    </source>
</evidence>
<name>A0A926S3N0_9SPHI</name>
<feature type="binding site" evidence="9">
    <location>
        <position position="12"/>
    </location>
    <ligand>
        <name>sn-glycerol 3-phosphate</name>
        <dbReference type="ChEBI" id="CHEBI:57597"/>
    </ligand>
</feature>
<dbReference type="InterPro" id="IPR018484">
    <property type="entry name" value="FGGY_N"/>
</dbReference>
<comment type="activity regulation">
    <text evidence="9">Inhibited by fructose 1,6-bisphosphate (FBP).</text>
</comment>
<dbReference type="RefSeq" id="WP_191165995.1">
    <property type="nucleotide sequence ID" value="NZ_JACWMX010000012.1"/>
</dbReference>
<dbReference type="InterPro" id="IPR018485">
    <property type="entry name" value="FGGY_C"/>
</dbReference>
<dbReference type="Pfam" id="PF02782">
    <property type="entry name" value="FGGY_C"/>
    <property type="match status" value="1"/>
</dbReference>
<accession>A0A926S3N0</accession>
<feature type="binding site" evidence="9">
    <location>
        <position position="413"/>
    </location>
    <ligand>
        <name>ADP</name>
        <dbReference type="ChEBI" id="CHEBI:456216"/>
    </ligand>
</feature>
<dbReference type="Pfam" id="PF00370">
    <property type="entry name" value="FGGY_N"/>
    <property type="match status" value="1"/>
</dbReference>
<dbReference type="InterPro" id="IPR000577">
    <property type="entry name" value="Carb_kinase_FGGY"/>
</dbReference>
<evidence type="ECO:0000256" key="5">
    <source>
        <dbReference type="ARBA" id="ARBA00022777"/>
    </source>
</evidence>
<dbReference type="FunFam" id="3.30.420.40:FF:000008">
    <property type="entry name" value="Glycerol kinase"/>
    <property type="match status" value="1"/>
</dbReference>
<feature type="binding site" evidence="9">
    <location>
        <position position="409"/>
    </location>
    <ligand>
        <name>ADP</name>
        <dbReference type="ChEBI" id="CHEBI:456216"/>
    </ligand>
</feature>
<feature type="binding site" evidence="9">
    <location>
        <position position="308"/>
    </location>
    <ligand>
        <name>ATP</name>
        <dbReference type="ChEBI" id="CHEBI:30616"/>
    </ligand>
</feature>
<feature type="binding site" evidence="9">
    <location>
        <position position="83"/>
    </location>
    <ligand>
        <name>sn-glycerol 3-phosphate</name>
        <dbReference type="ChEBI" id="CHEBI:57597"/>
    </ligand>
</feature>
<evidence type="ECO:0000256" key="6">
    <source>
        <dbReference type="ARBA" id="ARBA00022798"/>
    </source>
</evidence>
<feature type="binding site" evidence="9">
    <location>
        <position position="12"/>
    </location>
    <ligand>
        <name>ATP</name>
        <dbReference type="ChEBI" id="CHEBI:30616"/>
    </ligand>
</feature>
<feature type="domain" description="Carbohydrate kinase FGGY N-terminal" evidence="10">
    <location>
        <begin position="4"/>
        <end position="250"/>
    </location>
</feature>
<comment type="catalytic activity">
    <reaction evidence="8 9">
        <text>glycerol + ATP = sn-glycerol 3-phosphate + ADP + H(+)</text>
        <dbReference type="Rhea" id="RHEA:21644"/>
        <dbReference type="ChEBI" id="CHEBI:15378"/>
        <dbReference type="ChEBI" id="CHEBI:17754"/>
        <dbReference type="ChEBI" id="CHEBI:30616"/>
        <dbReference type="ChEBI" id="CHEBI:57597"/>
        <dbReference type="ChEBI" id="CHEBI:456216"/>
        <dbReference type="EC" id="2.7.1.30"/>
    </reaction>
</comment>
<feature type="binding site" evidence="9">
    <location>
        <position position="14"/>
    </location>
    <ligand>
        <name>ATP</name>
        <dbReference type="ChEBI" id="CHEBI:30616"/>
    </ligand>
</feature>
<evidence type="ECO:0000259" key="10">
    <source>
        <dbReference type="Pfam" id="PF00370"/>
    </source>
</evidence>
<dbReference type="PANTHER" id="PTHR10196">
    <property type="entry name" value="SUGAR KINASE"/>
    <property type="match status" value="1"/>
</dbReference>
<keyword evidence="5 9" id="KW-0418">Kinase</keyword>
<gene>
    <name evidence="9 12" type="primary">glpK</name>
    <name evidence="12" type="ORF">IDJ76_19985</name>
</gene>
<dbReference type="Gene3D" id="3.30.420.40">
    <property type="match status" value="2"/>
</dbReference>
<evidence type="ECO:0000259" key="11">
    <source>
        <dbReference type="Pfam" id="PF02782"/>
    </source>
</evidence>
<comment type="caution">
    <text evidence="12">The sequence shown here is derived from an EMBL/GenBank/DDBJ whole genome shotgun (WGS) entry which is preliminary data.</text>
</comment>
<feature type="binding site" evidence="9">
    <location>
        <position position="243"/>
    </location>
    <ligand>
        <name>glycerol</name>
        <dbReference type="ChEBI" id="CHEBI:17754"/>
    </ligand>
</feature>
<proteinExistence type="inferred from homology"/>
<keyword evidence="7 9" id="KW-0067">ATP-binding</keyword>
<feature type="binding site" evidence="9">
    <location>
        <position position="16"/>
    </location>
    <ligand>
        <name>ADP</name>
        <dbReference type="ChEBI" id="CHEBI:456216"/>
    </ligand>
</feature>
<dbReference type="InterPro" id="IPR005999">
    <property type="entry name" value="Glycerol_kin"/>
</dbReference>
<dbReference type="SUPFAM" id="SSF53067">
    <property type="entry name" value="Actin-like ATPase domain"/>
    <property type="match status" value="2"/>
</dbReference>
<feature type="domain" description="Carbohydrate kinase FGGY C-terminal" evidence="11">
    <location>
        <begin position="260"/>
        <end position="448"/>
    </location>
</feature>
<feature type="binding site" evidence="9">
    <location>
        <position position="308"/>
    </location>
    <ligand>
        <name>ADP</name>
        <dbReference type="ChEBI" id="CHEBI:456216"/>
    </ligand>
</feature>
<reference evidence="12" key="1">
    <citation type="submission" date="2020-09" db="EMBL/GenBank/DDBJ databases">
        <title>Novel species of Mucilaginibacter isolated from a glacier on the Tibetan Plateau.</title>
        <authorList>
            <person name="Liu Q."/>
            <person name="Xin Y.-H."/>
        </authorList>
    </citation>
    <scope>NUCLEOTIDE SEQUENCE</scope>
    <source>
        <strain evidence="12">ZB1P21</strain>
    </source>
</reference>
<evidence type="ECO:0000256" key="9">
    <source>
        <dbReference type="HAMAP-Rule" id="MF_00186"/>
    </source>
</evidence>
<dbReference type="AlphaFoldDB" id="A0A926S3N0"/>
<evidence type="ECO:0000256" key="4">
    <source>
        <dbReference type="ARBA" id="ARBA00022741"/>
    </source>
</evidence>
<evidence type="ECO:0000256" key="8">
    <source>
        <dbReference type="ARBA" id="ARBA00052101"/>
    </source>
</evidence>
<comment type="pathway">
    <text evidence="1 9">Polyol metabolism; glycerol degradation via glycerol kinase pathway; sn-glycerol 3-phosphate from glycerol: step 1/1.</text>
</comment>
<keyword evidence="6 9" id="KW-0319">Glycerol metabolism</keyword>
<feature type="binding site" evidence="9">
    <location>
        <position position="244"/>
    </location>
    <ligand>
        <name>glycerol</name>
        <dbReference type="ChEBI" id="CHEBI:17754"/>
    </ligand>
</feature>